<feature type="compositionally biased region" description="Polar residues" evidence="1">
    <location>
        <begin position="1"/>
        <end position="21"/>
    </location>
</feature>
<organism evidence="2 3">
    <name type="scientific">Anopheles maculatus</name>
    <dbReference type="NCBI Taxonomy" id="74869"/>
    <lineage>
        <taxon>Eukaryota</taxon>
        <taxon>Metazoa</taxon>
        <taxon>Ecdysozoa</taxon>
        <taxon>Arthropoda</taxon>
        <taxon>Hexapoda</taxon>
        <taxon>Insecta</taxon>
        <taxon>Pterygota</taxon>
        <taxon>Neoptera</taxon>
        <taxon>Endopterygota</taxon>
        <taxon>Diptera</taxon>
        <taxon>Nematocera</taxon>
        <taxon>Culicoidea</taxon>
        <taxon>Culicidae</taxon>
        <taxon>Anophelinae</taxon>
        <taxon>Anopheles</taxon>
        <taxon>Anopheles maculatus group</taxon>
    </lineage>
</organism>
<proteinExistence type="predicted"/>
<protein>
    <submittedName>
        <fullName evidence="2">DUF4802 domain-containing protein</fullName>
    </submittedName>
</protein>
<name>A0A182SGN6_9DIPT</name>
<keyword evidence="3" id="KW-1185">Reference proteome</keyword>
<sequence>MKLSHDSNSPTRSQPITTNSQSQYFDCDDDADAYSEYSDKSYDLEDNLYTNRSYYNDLSTIQPAVPDADTFGSTDAAAINDRLNRNRSAHNRAWAMEEPELPADDVVNGNECQHYLHSTHNPSSLNLSLDEGQPPANDRSQLPIDTSDDGRRSPAAPEVTSDEETLALEANEDATFSATVKEEESIVLVTVDGFSCTNTSGSQCTCSGC</sequence>
<dbReference type="AlphaFoldDB" id="A0A182SGN6"/>
<evidence type="ECO:0000256" key="1">
    <source>
        <dbReference type="SAM" id="MobiDB-lite"/>
    </source>
</evidence>
<accession>A0A182SGN6</accession>
<reference evidence="2" key="2">
    <citation type="submission" date="2020-05" db="UniProtKB">
        <authorList>
            <consortium name="EnsemblMetazoa"/>
        </authorList>
    </citation>
    <scope>IDENTIFICATION</scope>
    <source>
        <strain evidence="2">maculatus3</strain>
    </source>
</reference>
<dbReference type="Proteomes" id="UP000075901">
    <property type="component" value="Unassembled WGS sequence"/>
</dbReference>
<feature type="region of interest" description="Disordered" evidence="1">
    <location>
        <begin position="120"/>
        <end position="162"/>
    </location>
</feature>
<dbReference type="EnsemblMetazoa" id="AMAM006401-RA">
    <property type="protein sequence ID" value="AMAM006401-PA"/>
    <property type="gene ID" value="AMAM006401"/>
</dbReference>
<reference evidence="3" key="1">
    <citation type="submission" date="2013-09" db="EMBL/GenBank/DDBJ databases">
        <title>The Genome Sequence of Anopheles maculatus species B.</title>
        <authorList>
            <consortium name="The Broad Institute Genomics Platform"/>
            <person name="Neafsey D.E."/>
            <person name="Besansky N."/>
            <person name="Howell P."/>
            <person name="Walton C."/>
            <person name="Young S.K."/>
            <person name="Zeng Q."/>
            <person name="Gargeya S."/>
            <person name="Fitzgerald M."/>
            <person name="Haas B."/>
            <person name="Abouelleil A."/>
            <person name="Allen A.W."/>
            <person name="Alvarado L."/>
            <person name="Arachchi H.M."/>
            <person name="Berlin A.M."/>
            <person name="Chapman S.B."/>
            <person name="Gainer-Dewar J."/>
            <person name="Goldberg J."/>
            <person name="Griggs A."/>
            <person name="Gujja S."/>
            <person name="Hansen M."/>
            <person name="Howarth C."/>
            <person name="Imamovic A."/>
            <person name="Ireland A."/>
            <person name="Larimer J."/>
            <person name="McCowan C."/>
            <person name="Murphy C."/>
            <person name="Pearson M."/>
            <person name="Poon T.W."/>
            <person name="Priest M."/>
            <person name="Roberts A."/>
            <person name="Saif S."/>
            <person name="Shea T."/>
            <person name="Sisk P."/>
            <person name="Sykes S."/>
            <person name="Wortman J."/>
            <person name="Nusbaum C."/>
            <person name="Birren B."/>
        </authorList>
    </citation>
    <scope>NUCLEOTIDE SEQUENCE [LARGE SCALE GENOMIC DNA]</scope>
    <source>
        <strain evidence="3">maculatus3</strain>
    </source>
</reference>
<feature type="region of interest" description="Disordered" evidence="1">
    <location>
        <begin position="1"/>
        <end position="27"/>
    </location>
</feature>
<evidence type="ECO:0000313" key="3">
    <source>
        <dbReference type="Proteomes" id="UP000075901"/>
    </source>
</evidence>
<evidence type="ECO:0000313" key="2">
    <source>
        <dbReference type="EnsemblMetazoa" id="AMAM006401-PA"/>
    </source>
</evidence>
<dbReference type="VEuPathDB" id="VectorBase:AMAM006401"/>